<proteinExistence type="predicted"/>
<dbReference type="PANTHER" id="PTHR32309:SF13">
    <property type="entry name" value="FERRIC ENTEROBACTIN TRANSPORT PROTEIN FEPE"/>
    <property type="match status" value="1"/>
</dbReference>
<reference evidence="1 2" key="1">
    <citation type="journal article" date="2015" name="Genome Announc.">
        <title>Closed Genome Sequence of Octadecabacter temperatus SB1, the First Mesophilic Species of the Genus Octadecabacter.</title>
        <authorList>
            <person name="Voget S."/>
            <person name="Billerbeck S."/>
            <person name="Simon M."/>
            <person name="Daniel R."/>
        </authorList>
    </citation>
    <scope>NUCLEOTIDE SEQUENCE [LARGE SCALE GENOMIC DNA]</scope>
    <source>
        <strain evidence="1 2">SB1</strain>
    </source>
</reference>
<protein>
    <submittedName>
        <fullName evidence="1">Uncharacterized protein</fullName>
    </submittedName>
</protein>
<dbReference type="AlphaFoldDB" id="A0A0K0Y6P8"/>
<keyword evidence="2" id="KW-1185">Reference proteome</keyword>
<dbReference type="KEGG" id="otm:OSB_21000"/>
<dbReference type="Proteomes" id="UP000067444">
    <property type="component" value="Chromosome"/>
</dbReference>
<sequence length="399" mass="44232">MSDSNQDAPAREALKSAPESTPIPPTFGPARRKRRHVFLILSLIWIVLVPIAVSAYYLWGMAADQYASKIAFSVRSEEQSSPIELLGGITDLSGSSSSDTDILYVYLNSQELVAKVNEQVNLANIWGKVSTDQDPVFAYDPSGTIEDLHRHWDRKVDIIYDSGTQLIEMRFLAFNPEDARAIAVAVLAESTAMINNLSALAREDAVGYAREDLETSLARLRTARQALTLFRNRTQIVDPTIDTQNQMGVLVTLQQQLADALVEGDLLRDTTSAGDARIAQANRRVEVIQNRIDAERQKLGLGNEGEGGVVFADLVGEYEGLIVDREFAEVAYTTALASFDGAQAEARRQSRYLAAHVQPTLAQKAQYPERLKFILLIALFCTLTWCVLCLVFYSLRDRS</sequence>
<dbReference type="InterPro" id="IPR050445">
    <property type="entry name" value="Bact_polysacc_biosynth/exp"/>
</dbReference>
<dbReference type="PATRIC" id="fig|1458307.3.peg.2114"/>
<evidence type="ECO:0000313" key="1">
    <source>
        <dbReference type="EMBL" id="AKS46639.1"/>
    </source>
</evidence>
<dbReference type="STRING" id="1458307.OSB_21000"/>
<gene>
    <name evidence="1" type="ORF">OSB_21000</name>
</gene>
<dbReference type="EMBL" id="CP012160">
    <property type="protein sequence ID" value="AKS46639.1"/>
    <property type="molecule type" value="Genomic_DNA"/>
</dbReference>
<dbReference type="GO" id="GO:0004713">
    <property type="term" value="F:protein tyrosine kinase activity"/>
    <property type="evidence" value="ECO:0007669"/>
    <property type="project" value="TreeGrafter"/>
</dbReference>
<dbReference type="GO" id="GO:0005886">
    <property type="term" value="C:plasma membrane"/>
    <property type="evidence" value="ECO:0007669"/>
    <property type="project" value="TreeGrafter"/>
</dbReference>
<accession>A0A0K0Y6P8</accession>
<organism evidence="1 2">
    <name type="scientific">Octadecabacter temperatus</name>
    <dbReference type="NCBI Taxonomy" id="1458307"/>
    <lineage>
        <taxon>Bacteria</taxon>
        <taxon>Pseudomonadati</taxon>
        <taxon>Pseudomonadota</taxon>
        <taxon>Alphaproteobacteria</taxon>
        <taxon>Rhodobacterales</taxon>
        <taxon>Roseobacteraceae</taxon>
        <taxon>Octadecabacter</taxon>
    </lineage>
</organism>
<dbReference type="PANTHER" id="PTHR32309">
    <property type="entry name" value="TYROSINE-PROTEIN KINASE"/>
    <property type="match status" value="1"/>
</dbReference>
<dbReference type="RefSeq" id="WP_234967373.1">
    <property type="nucleotide sequence ID" value="NZ_CP012160.1"/>
</dbReference>
<evidence type="ECO:0000313" key="2">
    <source>
        <dbReference type="Proteomes" id="UP000067444"/>
    </source>
</evidence>
<name>A0A0K0Y6P8_9RHOB</name>